<sequence>MSHSYIKDIAEDLSPWTLRDPDLWPDVYENVVEVENIEDLRILDYEPRWDIENTAEDIMNKYKARAETQNAHFVEGEEHWIPKPKPLEKIGCYAAAAWLPRRITEDELEMGVMPGMPSEGDNDPATYDFSTTTY</sequence>
<reference evidence="1" key="1">
    <citation type="submission" date="2021-11" db="EMBL/GenBank/DDBJ databases">
        <title>Fusarium solani-melongenae Genome sequencing and assembly.</title>
        <authorList>
            <person name="Xie S."/>
            <person name="Huang L."/>
            <person name="Zhang X."/>
        </authorList>
    </citation>
    <scope>NUCLEOTIDE SEQUENCE</scope>
    <source>
        <strain evidence="1">CRI 24-3</strain>
    </source>
</reference>
<protein>
    <submittedName>
        <fullName evidence="1">Uncharacterized protein</fullName>
    </submittedName>
</protein>
<keyword evidence="2" id="KW-1185">Reference proteome</keyword>
<accession>A0ACD3ZGC5</accession>
<evidence type="ECO:0000313" key="2">
    <source>
        <dbReference type="Proteomes" id="UP000830768"/>
    </source>
</evidence>
<evidence type="ECO:0000313" key="1">
    <source>
        <dbReference type="EMBL" id="UPL00151.1"/>
    </source>
</evidence>
<dbReference type="EMBL" id="CP090037">
    <property type="protein sequence ID" value="UPL00151.1"/>
    <property type="molecule type" value="Genomic_DNA"/>
</dbReference>
<gene>
    <name evidence="1" type="ORF">LCI18_011085</name>
</gene>
<dbReference type="Proteomes" id="UP000830768">
    <property type="component" value="Chromosome 9"/>
</dbReference>
<organism evidence="1 2">
    <name type="scientific">Fusarium solani subsp. cucurbitae</name>
    <name type="common">Neocosmosporum cucurbitae</name>
    <dbReference type="NCBI Taxonomy" id="2747967"/>
    <lineage>
        <taxon>Eukaryota</taxon>
        <taxon>Fungi</taxon>
        <taxon>Dikarya</taxon>
        <taxon>Ascomycota</taxon>
        <taxon>Pezizomycotina</taxon>
        <taxon>Sordariomycetes</taxon>
        <taxon>Hypocreomycetidae</taxon>
        <taxon>Hypocreales</taxon>
        <taxon>Nectriaceae</taxon>
        <taxon>Fusarium</taxon>
        <taxon>Fusarium solani species complex</taxon>
    </lineage>
</organism>
<proteinExistence type="predicted"/>
<name>A0ACD3ZGC5_FUSSC</name>